<name>A0A1F5AYA4_9BACT</name>
<evidence type="ECO:0000256" key="3">
    <source>
        <dbReference type="ARBA" id="ARBA00022475"/>
    </source>
</evidence>
<dbReference type="PANTHER" id="PTHR32195">
    <property type="entry name" value="OS07G0662800 PROTEIN"/>
    <property type="match status" value="1"/>
</dbReference>
<feature type="transmembrane region" description="Helical" evidence="8">
    <location>
        <begin position="37"/>
        <end position="58"/>
    </location>
</feature>
<feature type="transmembrane region" description="Helical" evidence="8">
    <location>
        <begin position="115"/>
        <end position="134"/>
    </location>
</feature>
<feature type="transmembrane region" description="Helical" evidence="8">
    <location>
        <begin position="255"/>
        <end position="275"/>
    </location>
</feature>
<dbReference type="EMBL" id="MEYI01000043">
    <property type="protein sequence ID" value="OGD23360.1"/>
    <property type="molecule type" value="Genomic_DNA"/>
</dbReference>
<evidence type="ECO:0000256" key="2">
    <source>
        <dbReference type="ARBA" id="ARBA00022448"/>
    </source>
</evidence>
<reference evidence="9 10" key="1">
    <citation type="journal article" date="2016" name="Nat. Commun.">
        <title>Thousands of microbial genomes shed light on interconnected biogeochemical processes in an aquifer system.</title>
        <authorList>
            <person name="Anantharaman K."/>
            <person name="Brown C.T."/>
            <person name="Hug L.A."/>
            <person name="Sharon I."/>
            <person name="Castelle C.J."/>
            <person name="Probst A.J."/>
            <person name="Thomas B.C."/>
            <person name="Singh A."/>
            <person name="Wilkins M.J."/>
            <person name="Karaoz U."/>
            <person name="Brodie E.L."/>
            <person name="Williams K.H."/>
            <person name="Hubbard S.S."/>
            <person name="Banfield J.F."/>
        </authorList>
    </citation>
    <scope>NUCLEOTIDE SEQUENCE [LARGE SCALE GENOMIC DNA]</scope>
</reference>
<comment type="caution">
    <text evidence="9">The sequence shown here is derived from an EMBL/GenBank/DDBJ whole genome shotgun (WGS) entry which is preliminary data.</text>
</comment>
<keyword evidence="4" id="KW-0997">Cell inner membrane</keyword>
<feature type="transmembrane region" description="Helical" evidence="8">
    <location>
        <begin position="176"/>
        <end position="195"/>
    </location>
</feature>
<feature type="transmembrane region" description="Helical" evidence="8">
    <location>
        <begin position="79"/>
        <end position="103"/>
    </location>
</feature>
<proteinExistence type="predicted"/>
<evidence type="ECO:0000256" key="7">
    <source>
        <dbReference type="ARBA" id="ARBA00023136"/>
    </source>
</evidence>
<feature type="transmembrane region" description="Helical" evidence="8">
    <location>
        <begin position="141"/>
        <end position="164"/>
    </location>
</feature>
<dbReference type="Gene3D" id="1.20.1740.10">
    <property type="entry name" value="Amino acid/polyamine transporter I"/>
    <property type="match status" value="1"/>
</dbReference>
<keyword evidence="3" id="KW-1003">Cell membrane</keyword>
<evidence type="ECO:0000256" key="5">
    <source>
        <dbReference type="ARBA" id="ARBA00022692"/>
    </source>
</evidence>
<evidence type="ECO:0000256" key="4">
    <source>
        <dbReference type="ARBA" id="ARBA00022519"/>
    </source>
</evidence>
<feature type="transmembrane region" description="Helical" evidence="8">
    <location>
        <begin position="215"/>
        <end position="235"/>
    </location>
</feature>
<keyword evidence="5 8" id="KW-0812">Transmembrane</keyword>
<keyword evidence="7 8" id="KW-0472">Membrane</keyword>
<evidence type="ECO:0000256" key="6">
    <source>
        <dbReference type="ARBA" id="ARBA00022989"/>
    </source>
</evidence>
<comment type="subcellular location">
    <subcellularLocation>
        <location evidence="1">Cell inner membrane</location>
        <topology evidence="1">Multi-pass membrane protein</topology>
    </subcellularLocation>
</comment>
<keyword evidence="6 8" id="KW-1133">Transmembrane helix</keyword>
<dbReference type="InterPro" id="IPR018227">
    <property type="entry name" value="Amino_acid_transport_2"/>
</dbReference>
<accession>A0A1F5AYA4</accession>
<evidence type="ECO:0008006" key="11">
    <source>
        <dbReference type="Google" id="ProtNLM"/>
    </source>
</evidence>
<feature type="non-terminal residue" evidence="9">
    <location>
        <position position="295"/>
    </location>
</feature>
<feature type="non-terminal residue" evidence="9">
    <location>
        <position position="1"/>
    </location>
</feature>
<protein>
    <recommendedName>
        <fullName evidence="11">Amino acid transporter transmembrane domain-containing protein</fullName>
    </recommendedName>
</protein>
<sequence>HMWYGVATLVGTIIGVGIFGLPYAAARSGFFVQLSYLGIFAIIFTLLHLMFGEVMLRTTQRYRLSGYIGLYFGEGAKKIILAITIISFFGGMLAYILVGGSFLRALTGGIFGSLSAYYIIFWAAMSIVVALGLSMIKRAEIVMLAFMIAIVALIFFFSIPHVQWDYFMKNNWGDIFFPYGITMFALAGVSAIPAVREIMRGDERKMKKAIIMGTLIPVALYTVFVFAVLGVAGSATSEDAFSGLHGILGAFVESAGAVFGILAVATSYIIFGLYLRDTLWYDFNIPRKVAIGVVV</sequence>
<evidence type="ECO:0000256" key="1">
    <source>
        <dbReference type="ARBA" id="ARBA00004429"/>
    </source>
</evidence>
<organism evidence="9 10">
    <name type="scientific">Candidatus Azambacteria bacterium RBG_16_47_10</name>
    <dbReference type="NCBI Taxonomy" id="1797292"/>
    <lineage>
        <taxon>Bacteria</taxon>
        <taxon>Candidatus Azamiibacteriota</taxon>
    </lineage>
</organism>
<gene>
    <name evidence="9" type="ORF">A2Z10_02150</name>
</gene>
<dbReference type="AlphaFoldDB" id="A0A1F5AYA4"/>
<keyword evidence="2" id="KW-0813">Transport</keyword>
<evidence type="ECO:0000256" key="8">
    <source>
        <dbReference type="SAM" id="Phobius"/>
    </source>
</evidence>
<dbReference type="PANTHER" id="PTHR32195:SF26">
    <property type="entry name" value="TRYPTOPHAN OR TYROSINE TRANSPORTER PROTEIN"/>
    <property type="match status" value="1"/>
</dbReference>
<feature type="transmembrane region" description="Helical" evidence="8">
    <location>
        <begin position="7"/>
        <end position="25"/>
    </location>
</feature>
<dbReference type="Pfam" id="PF03222">
    <property type="entry name" value="Trp_Tyr_perm"/>
    <property type="match status" value="1"/>
</dbReference>
<dbReference type="GO" id="GO:0005886">
    <property type="term" value="C:plasma membrane"/>
    <property type="evidence" value="ECO:0007669"/>
    <property type="project" value="UniProtKB-SubCell"/>
</dbReference>
<dbReference type="Proteomes" id="UP000176639">
    <property type="component" value="Unassembled WGS sequence"/>
</dbReference>
<dbReference type="GO" id="GO:0003333">
    <property type="term" value="P:amino acid transmembrane transport"/>
    <property type="evidence" value="ECO:0007669"/>
    <property type="project" value="InterPro"/>
</dbReference>
<evidence type="ECO:0000313" key="9">
    <source>
        <dbReference type="EMBL" id="OGD23360.1"/>
    </source>
</evidence>
<evidence type="ECO:0000313" key="10">
    <source>
        <dbReference type="Proteomes" id="UP000176639"/>
    </source>
</evidence>